<dbReference type="InterPro" id="IPR050065">
    <property type="entry name" value="GlmU-like"/>
</dbReference>
<dbReference type="RefSeq" id="WP_136771443.1">
    <property type="nucleotide sequence ID" value="NZ_CP156074.1"/>
</dbReference>
<protein>
    <submittedName>
        <fullName evidence="4">Nucleotidyltransferase family protein</fullName>
    </submittedName>
</protein>
<evidence type="ECO:0000256" key="1">
    <source>
        <dbReference type="ARBA" id="ARBA00022679"/>
    </source>
</evidence>
<reference evidence="4 5" key="1">
    <citation type="submission" date="2019-04" db="EMBL/GenBank/DDBJ databases">
        <title>Chitiniphilus eburnea sp. nov., a novel chitinolytic bacterium isolated from aquaculture sludge.</title>
        <authorList>
            <person name="Sheng M."/>
        </authorList>
    </citation>
    <scope>NUCLEOTIDE SEQUENCE [LARGE SCALE GENOMIC DNA]</scope>
    <source>
        <strain evidence="4 5">HX-2-15</strain>
    </source>
</reference>
<dbReference type="InterPro" id="IPR005835">
    <property type="entry name" value="NTP_transferase_dom"/>
</dbReference>
<dbReference type="EMBL" id="SUMF01000001">
    <property type="protein sequence ID" value="TJZ78928.1"/>
    <property type="molecule type" value="Genomic_DNA"/>
</dbReference>
<dbReference type="Proteomes" id="UP000310016">
    <property type="component" value="Unassembled WGS sequence"/>
</dbReference>
<keyword evidence="2" id="KW-0548">Nucleotidyltransferase</keyword>
<dbReference type="OrthoDB" id="9788272at2"/>
<dbReference type="NCBIfam" id="NF045761">
    <property type="entry name" value="NAMPUrTaseMurU"/>
    <property type="match status" value="1"/>
</dbReference>
<comment type="caution">
    <text evidence="4">The sequence shown here is derived from an EMBL/GenBank/DDBJ whole genome shotgun (WGS) entry which is preliminary data.</text>
</comment>
<organism evidence="4 5">
    <name type="scientific">Chitiniphilus eburneus</name>
    <dbReference type="NCBI Taxonomy" id="2571148"/>
    <lineage>
        <taxon>Bacteria</taxon>
        <taxon>Pseudomonadati</taxon>
        <taxon>Pseudomonadota</taxon>
        <taxon>Betaproteobacteria</taxon>
        <taxon>Neisseriales</taxon>
        <taxon>Chitinibacteraceae</taxon>
        <taxon>Chitiniphilus</taxon>
    </lineage>
</organism>
<dbReference type="PANTHER" id="PTHR43584">
    <property type="entry name" value="NUCLEOTIDYL TRANSFERASE"/>
    <property type="match status" value="1"/>
</dbReference>
<feature type="domain" description="Nucleotidyl transferase" evidence="3">
    <location>
        <begin position="2"/>
        <end position="126"/>
    </location>
</feature>
<evidence type="ECO:0000256" key="2">
    <source>
        <dbReference type="ARBA" id="ARBA00022695"/>
    </source>
</evidence>
<dbReference type="InterPro" id="IPR054790">
    <property type="entry name" value="MurU"/>
</dbReference>
<dbReference type="GO" id="GO:0016779">
    <property type="term" value="F:nucleotidyltransferase activity"/>
    <property type="evidence" value="ECO:0007669"/>
    <property type="project" value="UniProtKB-KW"/>
</dbReference>
<dbReference type="Pfam" id="PF00483">
    <property type="entry name" value="NTP_transferase"/>
    <property type="match status" value="1"/>
</dbReference>
<dbReference type="InterPro" id="IPR029044">
    <property type="entry name" value="Nucleotide-diphossugar_trans"/>
</dbReference>
<dbReference type="AlphaFoldDB" id="A0A4V5MS51"/>
<dbReference type="Gene3D" id="3.90.550.10">
    <property type="entry name" value="Spore Coat Polysaccharide Biosynthesis Protein SpsA, Chain A"/>
    <property type="match status" value="1"/>
</dbReference>
<dbReference type="CDD" id="cd06422">
    <property type="entry name" value="NTP_transferase_like_1"/>
    <property type="match status" value="1"/>
</dbReference>
<proteinExistence type="predicted"/>
<dbReference type="PANTHER" id="PTHR43584:SF8">
    <property type="entry name" value="N-ACETYLMURAMATE ALPHA-1-PHOSPHATE URIDYLYLTRANSFERASE"/>
    <property type="match status" value="1"/>
</dbReference>
<dbReference type="SUPFAM" id="SSF53448">
    <property type="entry name" value="Nucleotide-diphospho-sugar transferases"/>
    <property type="match status" value="1"/>
</dbReference>
<keyword evidence="5" id="KW-1185">Reference proteome</keyword>
<keyword evidence="1 4" id="KW-0808">Transferase</keyword>
<evidence type="ECO:0000313" key="5">
    <source>
        <dbReference type="Proteomes" id="UP000310016"/>
    </source>
</evidence>
<evidence type="ECO:0000259" key="3">
    <source>
        <dbReference type="Pfam" id="PF00483"/>
    </source>
</evidence>
<name>A0A4V5MS51_9NEIS</name>
<evidence type="ECO:0000313" key="4">
    <source>
        <dbReference type="EMBL" id="TJZ78928.1"/>
    </source>
</evidence>
<accession>A0A4V5MS51</accession>
<gene>
    <name evidence="4" type="ORF">FAZ21_01185</name>
</gene>
<sequence length="239" mass="25559">MKAMILAAGRGERMRPLTDTCPKPLLEVAGIPLIGWHLRRLAAAGITNVVINHAWLGHLIEARLGDGGDYGVSIRYSPERRALESAGGIAHALPLLGGQPFAVINGDIFTDYDFNRLAGLAARLGEMPAGATAHLVLVPKAGYPTGRDLTLDADGRARPCEDGDAPLTFSGIALYRPEFFADVAPAAPKPLLPCFLDAMARGQVSAERFDGCWLDVGTVERLDEANRRVVEVPSNMPDL</sequence>